<keyword evidence="11" id="KW-0809">Transit peptide</keyword>
<comment type="similarity">
    <text evidence="4 28">Belongs to the acyl-CoA dehydrogenase family.</text>
</comment>
<keyword evidence="7" id="KW-0999">Mitochondrion inner membrane</keyword>
<accession>A0A8E0VM65</accession>
<evidence type="ECO:0000256" key="23">
    <source>
        <dbReference type="ARBA" id="ARBA00048086"/>
    </source>
</evidence>
<name>A0A8E0VM65_9TREM</name>
<dbReference type="FunFam" id="2.40.110.10:FF:000006">
    <property type="entry name" value="very long-chain specific acyl-CoA dehydrogenase, mitochondrial"/>
    <property type="match status" value="1"/>
</dbReference>
<evidence type="ECO:0000259" key="32">
    <source>
        <dbReference type="Pfam" id="PF21343"/>
    </source>
</evidence>
<evidence type="ECO:0000256" key="7">
    <source>
        <dbReference type="ARBA" id="ARBA00022792"/>
    </source>
</evidence>
<dbReference type="GO" id="GO:0050660">
    <property type="term" value="F:flavin adenine dinucleotide binding"/>
    <property type="evidence" value="ECO:0007669"/>
    <property type="project" value="InterPro"/>
</dbReference>
<dbReference type="Pfam" id="PF00441">
    <property type="entry name" value="Acyl-CoA_dh_1"/>
    <property type="match status" value="1"/>
</dbReference>
<dbReference type="InterPro" id="IPR037069">
    <property type="entry name" value="AcylCoA_DH/ox_N_sf"/>
</dbReference>
<evidence type="ECO:0000256" key="10">
    <source>
        <dbReference type="ARBA" id="ARBA00022832"/>
    </source>
</evidence>
<dbReference type="GO" id="GO:0017099">
    <property type="term" value="F:very-long-chain fatty acyl-CoA dehydrogenase activity"/>
    <property type="evidence" value="ECO:0007669"/>
    <property type="project" value="UniProtKB-EC"/>
</dbReference>
<evidence type="ECO:0000256" key="25">
    <source>
        <dbReference type="ARBA" id="ARBA00049050"/>
    </source>
</evidence>
<organism evidence="33 34">
    <name type="scientific">Fasciolopsis buskii</name>
    <dbReference type="NCBI Taxonomy" id="27845"/>
    <lineage>
        <taxon>Eukaryota</taxon>
        <taxon>Metazoa</taxon>
        <taxon>Spiralia</taxon>
        <taxon>Lophotrochozoa</taxon>
        <taxon>Platyhelminthes</taxon>
        <taxon>Trematoda</taxon>
        <taxon>Digenea</taxon>
        <taxon>Plagiorchiida</taxon>
        <taxon>Echinostomata</taxon>
        <taxon>Echinostomatoidea</taxon>
        <taxon>Fasciolidae</taxon>
        <taxon>Fasciolopsis</taxon>
    </lineage>
</organism>
<keyword evidence="14" id="KW-0443">Lipid metabolism</keyword>
<keyword evidence="13 28" id="KW-0560">Oxidoreductase</keyword>
<keyword evidence="10" id="KW-0276">Fatty acid metabolism</keyword>
<dbReference type="InterPro" id="IPR009075">
    <property type="entry name" value="AcylCo_DH/oxidase_C"/>
</dbReference>
<comment type="pathway">
    <text evidence="3">Lipid metabolism; mitochondrial fatty acid beta-oxidation.</text>
</comment>
<evidence type="ECO:0000256" key="27">
    <source>
        <dbReference type="ARBA" id="ARBA00049224"/>
    </source>
</evidence>
<feature type="domain" description="ACAD9/ACADV-like C-terminal" evidence="32">
    <location>
        <begin position="447"/>
        <end position="564"/>
    </location>
</feature>
<dbReference type="PANTHER" id="PTHR43884:SF11">
    <property type="entry name" value="VERY LONG-CHAIN SPECIFIC ACYL-COA DEHYDROGENASE, MITOCHONDRIAL"/>
    <property type="match status" value="1"/>
</dbReference>
<feature type="domain" description="Acyl-CoA oxidase/dehydrogenase middle" evidence="30">
    <location>
        <begin position="139"/>
        <end position="240"/>
    </location>
</feature>
<comment type="function">
    <text evidence="19">Very long-chain specific acyl-CoA dehydrogenase is one of the acyl-CoA dehydrogenases that catalyze the first step of mitochondrial fatty acid beta-oxidation, an aerobic process breaking down fatty acids into acetyl-CoA and allowing the production of energy from fats. The first step of fatty acid beta-oxidation consists in the removal of one hydrogen from C-2 and C-3 of the straight-chain fatty acyl-CoA thioester, resulting in the formation of trans-2-enoyl-CoA. Among the different mitochondrial acyl-CoA dehydrogenases, very long-chain specific acyl-CoA dehydrogenase acts specifically on acyl-CoAs with saturated 12 to 24 carbons long primary chains.</text>
</comment>
<dbReference type="Gene3D" id="1.10.540.10">
    <property type="entry name" value="Acyl-CoA dehydrogenase/oxidase, N-terminal domain"/>
    <property type="match status" value="1"/>
</dbReference>
<comment type="subcellular location">
    <subcellularLocation>
        <location evidence="2">Mitochondrion inner membrane</location>
        <topology evidence="2">Peripheral membrane protein</topology>
    </subcellularLocation>
</comment>
<dbReference type="PROSITE" id="PS00072">
    <property type="entry name" value="ACYL_COA_DH_1"/>
    <property type="match status" value="1"/>
</dbReference>
<evidence type="ECO:0000256" key="4">
    <source>
        <dbReference type="ARBA" id="ARBA00009347"/>
    </source>
</evidence>
<evidence type="ECO:0000256" key="19">
    <source>
        <dbReference type="ARBA" id="ARBA00045422"/>
    </source>
</evidence>
<dbReference type="OrthoDB" id="2588832at2759"/>
<dbReference type="InterPro" id="IPR046373">
    <property type="entry name" value="Acyl-CoA_Oxase/DH_mid-dom_sf"/>
</dbReference>
<comment type="caution">
    <text evidence="33">The sequence shown here is derived from an EMBL/GenBank/DDBJ whole genome shotgun (WGS) entry which is preliminary data.</text>
</comment>
<feature type="domain" description="Acyl-CoA dehydrogenase/oxidase N-terminal" evidence="31">
    <location>
        <begin position="29"/>
        <end position="135"/>
    </location>
</feature>
<keyword evidence="5" id="KW-0597">Phosphoprotein</keyword>
<sequence length="573" mass="62821">MNMFRGILKTDEILPFPKALSPQQAQQLSEMIESFEKFAKTEVNSVKADQDGGFEPRILSKLAEFGAYGLQVSEVYDGLGLSNTEYARLVSIIGAYDLALGVHLGAHQSIGYKGIVMFGTKEQKEKYLPRLASGKSIAAYCLTEPSSGSDVSSIQTRAELSPDKKHYILNGTKIWISNGGLADVFTIFAQTPIKEIDGTIRNRITAFIVERGFGGLTHGEPEKKMGIHASNTVTVYLDNCKVPVENVLGGVGEGFKIAVRILNQGRFGMAAAMSGTMRAAIRQAAEHTVQRIQFGRNLNEFENVQEKLATMAMRQYATEAMAYALSGSMDMGAEDFQVEAAISKIYSSESAWYCVDEAIQILGGMGYMQNSGLERVLRDLRVFRIFEGANDVLRLFVSLTGLNYAGKHLAVIVRSPASMLQMSNRLLKNNLGLPGDSRVLKTKLPPGLARPGQLTGDAIDAFGIACYKILRRYRKSLINEQFRLSRLADAAIQIYAMMCSVSRAAQSIEQNSTTADFETRMATLICTQGYEQVKRNLCESCKFDEDTAFHLIKSLSADICSNGGLITPPPIGF</sequence>
<dbReference type="InterPro" id="IPR013786">
    <property type="entry name" value="AcylCoA_DH/ox_N"/>
</dbReference>
<evidence type="ECO:0000313" key="34">
    <source>
        <dbReference type="Proteomes" id="UP000728185"/>
    </source>
</evidence>
<dbReference type="SUPFAM" id="SSF56645">
    <property type="entry name" value="Acyl-CoA dehydrogenase NM domain-like"/>
    <property type="match status" value="1"/>
</dbReference>
<dbReference type="Pfam" id="PF02771">
    <property type="entry name" value="Acyl-CoA_dh_N"/>
    <property type="match status" value="1"/>
</dbReference>
<evidence type="ECO:0000256" key="12">
    <source>
        <dbReference type="ARBA" id="ARBA00022990"/>
    </source>
</evidence>
<comment type="catalytic activity">
    <reaction evidence="22">
        <text>oxidized [electron-transfer flavoprotein] + hexadecanoyl-CoA + H(+) = (2E)-hexadecenoyl-CoA + reduced [electron-transfer flavoprotein]</text>
        <dbReference type="Rhea" id="RHEA:43448"/>
        <dbReference type="Rhea" id="RHEA-COMP:10685"/>
        <dbReference type="Rhea" id="RHEA-COMP:10686"/>
        <dbReference type="ChEBI" id="CHEBI:15378"/>
        <dbReference type="ChEBI" id="CHEBI:57379"/>
        <dbReference type="ChEBI" id="CHEBI:57692"/>
        <dbReference type="ChEBI" id="CHEBI:58307"/>
        <dbReference type="ChEBI" id="CHEBI:61526"/>
    </reaction>
    <physiologicalReaction direction="left-to-right" evidence="22">
        <dbReference type="Rhea" id="RHEA:43449"/>
    </physiologicalReaction>
</comment>
<evidence type="ECO:0000256" key="15">
    <source>
        <dbReference type="ARBA" id="ARBA00023128"/>
    </source>
</evidence>
<dbReference type="InterPro" id="IPR006089">
    <property type="entry name" value="Acyl-CoA_DH_CS"/>
</dbReference>
<evidence type="ECO:0000256" key="1">
    <source>
        <dbReference type="ARBA" id="ARBA00001974"/>
    </source>
</evidence>
<comment type="subunit">
    <text evidence="20">Homodimer. Homodimerizes after import into the mitochondrion.</text>
</comment>
<keyword evidence="12" id="KW-0007">Acetylation</keyword>
<dbReference type="Gene3D" id="1.20.140.10">
    <property type="entry name" value="Butyryl-CoA Dehydrogenase, subunit A, domain 3"/>
    <property type="match status" value="2"/>
</dbReference>
<dbReference type="FunFam" id="1.20.140.10:FF:000008">
    <property type="entry name" value="acyl-CoA dehydrogenase family member 9, mitochondrial"/>
    <property type="match status" value="1"/>
</dbReference>
<evidence type="ECO:0000256" key="8">
    <source>
        <dbReference type="ARBA" id="ARBA00022799"/>
    </source>
</evidence>
<dbReference type="SUPFAM" id="SSF47203">
    <property type="entry name" value="Acyl-CoA dehydrogenase C-terminal domain-like"/>
    <property type="match status" value="1"/>
</dbReference>
<evidence type="ECO:0000259" key="31">
    <source>
        <dbReference type="Pfam" id="PF02771"/>
    </source>
</evidence>
<dbReference type="PROSITE" id="PS00073">
    <property type="entry name" value="ACYL_COA_DH_2"/>
    <property type="match status" value="1"/>
</dbReference>
<dbReference type="GO" id="GO:0000062">
    <property type="term" value="F:fatty-acyl-CoA binding"/>
    <property type="evidence" value="ECO:0007669"/>
    <property type="project" value="TreeGrafter"/>
</dbReference>
<evidence type="ECO:0000256" key="6">
    <source>
        <dbReference type="ARBA" id="ARBA00022630"/>
    </source>
</evidence>
<dbReference type="InterPro" id="IPR009100">
    <property type="entry name" value="AcylCoA_DH/oxidase_NM_dom_sf"/>
</dbReference>
<comment type="catalytic activity">
    <reaction evidence="27">
        <text>octadecanoyl-CoA + oxidized [electron-transfer flavoprotein] + H(+) = (2E)-octadecenoyl-CoA + reduced [electron-transfer flavoprotein]</text>
        <dbReference type="Rhea" id="RHEA:47240"/>
        <dbReference type="Rhea" id="RHEA-COMP:10685"/>
        <dbReference type="Rhea" id="RHEA-COMP:10686"/>
        <dbReference type="ChEBI" id="CHEBI:15378"/>
        <dbReference type="ChEBI" id="CHEBI:57394"/>
        <dbReference type="ChEBI" id="CHEBI:57692"/>
        <dbReference type="ChEBI" id="CHEBI:58307"/>
        <dbReference type="ChEBI" id="CHEBI:71412"/>
    </reaction>
    <physiologicalReaction direction="left-to-right" evidence="27">
        <dbReference type="Rhea" id="RHEA:47241"/>
    </physiologicalReaction>
</comment>
<keyword evidence="15" id="KW-0496">Mitochondrion</keyword>
<evidence type="ECO:0000256" key="28">
    <source>
        <dbReference type="RuleBase" id="RU362125"/>
    </source>
</evidence>
<evidence type="ECO:0000256" key="24">
    <source>
        <dbReference type="ARBA" id="ARBA00049038"/>
    </source>
</evidence>
<keyword evidence="9 28" id="KW-0274">FAD</keyword>
<dbReference type="EC" id="1.3.8.9" evidence="17"/>
<evidence type="ECO:0000256" key="26">
    <source>
        <dbReference type="ARBA" id="ARBA00049140"/>
    </source>
</evidence>
<evidence type="ECO:0000256" key="20">
    <source>
        <dbReference type="ARBA" id="ARBA00046812"/>
    </source>
</evidence>
<evidence type="ECO:0000259" key="29">
    <source>
        <dbReference type="Pfam" id="PF00441"/>
    </source>
</evidence>
<dbReference type="GO" id="GO:0006631">
    <property type="term" value="P:fatty acid metabolic process"/>
    <property type="evidence" value="ECO:0007669"/>
    <property type="project" value="UniProtKB-KW"/>
</dbReference>
<dbReference type="Pfam" id="PF21343">
    <property type="entry name" value="ACAD9-ACADV_C"/>
    <property type="match status" value="1"/>
</dbReference>
<dbReference type="InterPro" id="IPR006091">
    <property type="entry name" value="Acyl-CoA_Oxase/DH_mid-dom"/>
</dbReference>
<evidence type="ECO:0000256" key="14">
    <source>
        <dbReference type="ARBA" id="ARBA00023098"/>
    </source>
</evidence>
<evidence type="ECO:0000256" key="18">
    <source>
        <dbReference type="ARBA" id="ARBA00040902"/>
    </source>
</evidence>
<evidence type="ECO:0000313" key="33">
    <source>
        <dbReference type="EMBL" id="KAA0196493.1"/>
    </source>
</evidence>
<evidence type="ECO:0000256" key="22">
    <source>
        <dbReference type="ARBA" id="ARBA00047916"/>
    </source>
</evidence>
<dbReference type="Pfam" id="PF02770">
    <property type="entry name" value="Acyl-CoA_dh_M"/>
    <property type="match status" value="1"/>
</dbReference>
<feature type="domain" description="Acyl-CoA dehydrogenase/oxidase C-terminal" evidence="29">
    <location>
        <begin position="252"/>
        <end position="397"/>
    </location>
</feature>
<gene>
    <name evidence="33" type="ORF">FBUS_00107</name>
</gene>
<dbReference type="InterPro" id="IPR049448">
    <property type="entry name" value="ACAD9/ACADV-like_C"/>
</dbReference>
<keyword evidence="34" id="KW-1185">Reference proteome</keyword>
<protein>
    <recommendedName>
        <fullName evidence="18">Very long-chain specific acyl-CoA dehydrogenase, mitochondrial</fullName>
        <ecNumber evidence="17">1.3.8.9</ecNumber>
    </recommendedName>
</protein>
<evidence type="ECO:0000256" key="3">
    <source>
        <dbReference type="ARBA" id="ARBA00005198"/>
    </source>
</evidence>
<dbReference type="GO" id="GO:0005743">
    <property type="term" value="C:mitochondrial inner membrane"/>
    <property type="evidence" value="ECO:0007669"/>
    <property type="project" value="UniProtKB-SubCell"/>
</dbReference>
<dbReference type="Gene3D" id="2.40.110.10">
    <property type="entry name" value="Butyryl-CoA Dehydrogenase, subunit A, domain 2"/>
    <property type="match status" value="1"/>
</dbReference>
<evidence type="ECO:0000256" key="21">
    <source>
        <dbReference type="ARBA" id="ARBA00047893"/>
    </source>
</evidence>
<proteinExistence type="inferred from homology"/>
<evidence type="ECO:0000256" key="5">
    <source>
        <dbReference type="ARBA" id="ARBA00022553"/>
    </source>
</evidence>
<dbReference type="InterPro" id="IPR036250">
    <property type="entry name" value="AcylCo_DH-like_C"/>
</dbReference>
<comment type="catalytic activity">
    <reaction evidence="21">
        <text>dodecanoyl-CoA + oxidized [electron-transfer flavoprotein] + H(+) = (2E)-dodecenoyl-CoA + reduced [electron-transfer flavoprotein]</text>
        <dbReference type="Rhea" id="RHEA:47296"/>
        <dbReference type="Rhea" id="RHEA-COMP:10685"/>
        <dbReference type="Rhea" id="RHEA-COMP:10686"/>
        <dbReference type="ChEBI" id="CHEBI:15378"/>
        <dbReference type="ChEBI" id="CHEBI:57330"/>
        <dbReference type="ChEBI" id="CHEBI:57375"/>
        <dbReference type="ChEBI" id="CHEBI:57692"/>
        <dbReference type="ChEBI" id="CHEBI:58307"/>
    </reaction>
    <physiologicalReaction direction="left-to-right" evidence="21">
        <dbReference type="Rhea" id="RHEA:47297"/>
    </physiologicalReaction>
</comment>
<comment type="catalytic activity">
    <reaction evidence="25">
        <text>a very-long-chain 2,3-saturated fatty acyl-CoA + oxidized [electron-transfer flavoprotein] + H(+) = a very-long-chain (2E)-enoyl-CoA + reduced [electron-transfer flavoprotein]</text>
        <dbReference type="Rhea" id="RHEA:19181"/>
        <dbReference type="Rhea" id="RHEA-COMP:10685"/>
        <dbReference type="Rhea" id="RHEA-COMP:10686"/>
        <dbReference type="ChEBI" id="CHEBI:15378"/>
        <dbReference type="ChEBI" id="CHEBI:57692"/>
        <dbReference type="ChEBI" id="CHEBI:58307"/>
        <dbReference type="ChEBI" id="CHEBI:83724"/>
        <dbReference type="ChEBI" id="CHEBI:83728"/>
        <dbReference type="EC" id="1.3.8.9"/>
    </reaction>
    <physiologicalReaction direction="left-to-right" evidence="25">
        <dbReference type="Rhea" id="RHEA:19182"/>
    </physiologicalReaction>
</comment>
<comment type="catalytic activity">
    <reaction evidence="26">
        <text>eicosanoyl-CoA + oxidized [electron-transfer flavoprotein] + H(+) = (2E)-eicosenoyl-CoA + reduced [electron-transfer flavoprotein]</text>
        <dbReference type="Rhea" id="RHEA:47236"/>
        <dbReference type="Rhea" id="RHEA-COMP:10685"/>
        <dbReference type="Rhea" id="RHEA-COMP:10686"/>
        <dbReference type="ChEBI" id="CHEBI:15378"/>
        <dbReference type="ChEBI" id="CHEBI:57380"/>
        <dbReference type="ChEBI" id="CHEBI:57692"/>
        <dbReference type="ChEBI" id="CHEBI:58307"/>
        <dbReference type="ChEBI" id="CHEBI:74691"/>
    </reaction>
    <physiologicalReaction direction="left-to-right" evidence="26">
        <dbReference type="Rhea" id="RHEA:47237"/>
    </physiologicalReaction>
</comment>
<dbReference type="AlphaFoldDB" id="A0A8E0VM65"/>
<comment type="catalytic activity">
    <reaction evidence="24">
        <text>tetradecanoyl-CoA + oxidized [electron-transfer flavoprotein] + H(+) = (2E)-tetradecenoyl-CoA + reduced [electron-transfer flavoprotein]</text>
        <dbReference type="Rhea" id="RHEA:47316"/>
        <dbReference type="Rhea" id="RHEA-COMP:10685"/>
        <dbReference type="Rhea" id="RHEA-COMP:10686"/>
        <dbReference type="ChEBI" id="CHEBI:15378"/>
        <dbReference type="ChEBI" id="CHEBI:57385"/>
        <dbReference type="ChEBI" id="CHEBI:57692"/>
        <dbReference type="ChEBI" id="CHEBI:58307"/>
        <dbReference type="ChEBI" id="CHEBI:61405"/>
    </reaction>
    <physiologicalReaction direction="left-to-right" evidence="24">
        <dbReference type="Rhea" id="RHEA:47317"/>
    </physiologicalReaction>
</comment>
<evidence type="ECO:0000256" key="16">
    <source>
        <dbReference type="ARBA" id="ARBA00023136"/>
    </source>
</evidence>
<evidence type="ECO:0000259" key="30">
    <source>
        <dbReference type="Pfam" id="PF02770"/>
    </source>
</evidence>
<dbReference type="Proteomes" id="UP000728185">
    <property type="component" value="Unassembled WGS sequence"/>
</dbReference>
<keyword evidence="8" id="KW-0702">S-nitrosylation</keyword>
<dbReference type="PANTHER" id="PTHR43884">
    <property type="entry name" value="ACYL-COA DEHYDROGENASE"/>
    <property type="match status" value="1"/>
</dbReference>
<evidence type="ECO:0000256" key="17">
    <source>
        <dbReference type="ARBA" id="ARBA00039034"/>
    </source>
</evidence>
<evidence type="ECO:0000256" key="2">
    <source>
        <dbReference type="ARBA" id="ARBA00004637"/>
    </source>
</evidence>
<comment type="catalytic activity">
    <reaction evidence="23">
        <text>tetracosanoyl-CoA + oxidized [electron-transfer flavoprotein] + H(+) = (2E)-tetracosenoyl-CoA + reduced [electron-transfer flavoprotein]</text>
        <dbReference type="Rhea" id="RHEA:47232"/>
        <dbReference type="Rhea" id="RHEA-COMP:10685"/>
        <dbReference type="Rhea" id="RHEA-COMP:10686"/>
        <dbReference type="ChEBI" id="CHEBI:15378"/>
        <dbReference type="ChEBI" id="CHEBI:57692"/>
        <dbReference type="ChEBI" id="CHEBI:58307"/>
        <dbReference type="ChEBI" id="CHEBI:65052"/>
        <dbReference type="ChEBI" id="CHEBI:74693"/>
    </reaction>
    <physiologicalReaction direction="left-to-right" evidence="23">
        <dbReference type="Rhea" id="RHEA:47233"/>
    </physiologicalReaction>
</comment>
<keyword evidence="6 28" id="KW-0285">Flavoprotein</keyword>
<evidence type="ECO:0000256" key="11">
    <source>
        <dbReference type="ARBA" id="ARBA00022946"/>
    </source>
</evidence>
<evidence type="ECO:0000256" key="9">
    <source>
        <dbReference type="ARBA" id="ARBA00022827"/>
    </source>
</evidence>
<dbReference type="FunFam" id="1.10.540.10:FF:000001">
    <property type="entry name" value="Very long-chain-specific acyl-CoA dehydrogenase, mitochondrial"/>
    <property type="match status" value="1"/>
</dbReference>
<comment type="cofactor">
    <cofactor evidence="1 28">
        <name>FAD</name>
        <dbReference type="ChEBI" id="CHEBI:57692"/>
    </cofactor>
</comment>
<evidence type="ECO:0000256" key="13">
    <source>
        <dbReference type="ARBA" id="ARBA00023002"/>
    </source>
</evidence>
<dbReference type="EMBL" id="LUCM01002985">
    <property type="protein sequence ID" value="KAA0196493.1"/>
    <property type="molecule type" value="Genomic_DNA"/>
</dbReference>
<keyword evidence="16" id="KW-0472">Membrane</keyword>
<reference evidence="33" key="1">
    <citation type="submission" date="2019-05" db="EMBL/GenBank/DDBJ databases">
        <title>Annotation for the trematode Fasciolopsis buski.</title>
        <authorList>
            <person name="Choi Y.-J."/>
        </authorList>
    </citation>
    <scope>NUCLEOTIDE SEQUENCE</scope>
    <source>
        <strain evidence="33">HT</strain>
        <tissue evidence="33">Whole worm</tissue>
    </source>
</reference>